<dbReference type="SUPFAM" id="SSF49764">
    <property type="entry name" value="HSP20-like chaperones"/>
    <property type="match status" value="1"/>
</dbReference>
<evidence type="ECO:0000259" key="8">
    <source>
        <dbReference type="PROSITE" id="PS01031"/>
    </source>
</evidence>
<organism evidence="9 10">
    <name type="scientific">Spirodela intermedia</name>
    <name type="common">Intermediate duckweed</name>
    <dbReference type="NCBI Taxonomy" id="51605"/>
    <lineage>
        <taxon>Eukaryota</taxon>
        <taxon>Viridiplantae</taxon>
        <taxon>Streptophyta</taxon>
        <taxon>Embryophyta</taxon>
        <taxon>Tracheophyta</taxon>
        <taxon>Spermatophyta</taxon>
        <taxon>Magnoliopsida</taxon>
        <taxon>Liliopsida</taxon>
        <taxon>Araceae</taxon>
        <taxon>Lemnoideae</taxon>
        <taxon>Spirodela</taxon>
    </lineage>
</organism>
<accession>A0A7I8L1W5</accession>
<feature type="region of interest" description="Disordered" evidence="6">
    <location>
        <begin position="1"/>
        <end position="20"/>
    </location>
</feature>
<evidence type="ECO:0000256" key="1">
    <source>
        <dbReference type="ARBA" id="ARBA00004162"/>
    </source>
</evidence>
<dbReference type="OrthoDB" id="1431247at2759"/>
<reference evidence="9" key="1">
    <citation type="submission" date="2020-02" db="EMBL/GenBank/DDBJ databases">
        <authorList>
            <person name="Scholz U."/>
            <person name="Mascher M."/>
            <person name="Fiebig A."/>
        </authorList>
    </citation>
    <scope>NUCLEOTIDE SEQUENCE</scope>
</reference>
<dbReference type="EMBL" id="LR746273">
    <property type="protein sequence ID" value="CAA7403960.1"/>
    <property type="molecule type" value="Genomic_DNA"/>
</dbReference>
<dbReference type="PANTHER" id="PTHR43670:SF132">
    <property type="entry name" value="OS03G0157600 PROTEIN"/>
    <property type="match status" value="1"/>
</dbReference>
<keyword evidence="3" id="KW-0611">Plant defense</keyword>
<name>A0A7I8L1W5_SPIIN</name>
<evidence type="ECO:0000313" key="9">
    <source>
        <dbReference type="EMBL" id="CAA7403960.1"/>
    </source>
</evidence>
<feature type="compositionally biased region" description="Low complexity" evidence="6">
    <location>
        <begin position="167"/>
        <end position="178"/>
    </location>
</feature>
<dbReference type="InterPro" id="IPR008978">
    <property type="entry name" value="HSP20-like_chaperone"/>
</dbReference>
<dbReference type="InterPro" id="IPR002068">
    <property type="entry name" value="A-crystallin/Hsp20_dom"/>
</dbReference>
<evidence type="ECO:0000256" key="6">
    <source>
        <dbReference type="SAM" id="MobiDB-lite"/>
    </source>
</evidence>
<dbReference type="GO" id="GO:0006952">
    <property type="term" value="P:defense response"/>
    <property type="evidence" value="ECO:0007669"/>
    <property type="project" value="UniProtKB-KW"/>
</dbReference>
<dbReference type="PANTHER" id="PTHR43670">
    <property type="entry name" value="HEAT SHOCK PROTEIN 26"/>
    <property type="match status" value="1"/>
</dbReference>
<evidence type="ECO:0000256" key="3">
    <source>
        <dbReference type="ARBA" id="ARBA00022821"/>
    </source>
</evidence>
<dbReference type="GO" id="GO:0005886">
    <property type="term" value="C:plasma membrane"/>
    <property type="evidence" value="ECO:0007669"/>
    <property type="project" value="UniProtKB-SubCell"/>
</dbReference>
<gene>
    <name evidence="9" type="ORF">SI8410_10014638</name>
</gene>
<dbReference type="PROSITE" id="PS01031">
    <property type="entry name" value="SHSP"/>
    <property type="match status" value="1"/>
</dbReference>
<keyword evidence="10" id="KW-1185">Reference proteome</keyword>
<protein>
    <recommendedName>
        <fullName evidence="8">SHSP domain-containing protein</fullName>
    </recommendedName>
</protein>
<dbReference type="Pfam" id="PF00011">
    <property type="entry name" value="HSP20"/>
    <property type="match status" value="1"/>
</dbReference>
<keyword evidence="2" id="KW-1003">Cell membrane</keyword>
<evidence type="ECO:0000256" key="5">
    <source>
        <dbReference type="RuleBase" id="RU003616"/>
    </source>
</evidence>
<feature type="compositionally biased region" description="Basic and acidic residues" evidence="6">
    <location>
        <begin position="152"/>
        <end position="166"/>
    </location>
</feature>
<evidence type="ECO:0000256" key="4">
    <source>
        <dbReference type="PROSITE-ProRule" id="PRU00285"/>
    </source>
</evidence>
<dbReference type="Gene3D" id="2.60.40.790">
    <property type="match status" value="1"/>
</dbReference>
<keyword evidence="7" id="KW-1133">Transmembrane helix</keyword>
<feature type="transmembrane region" description="Helical" evidence="7">
    <location>
        <begin position="204"/>
        <end position="224"/>
    </location>
</feature>
<sequence length="245" mass="26686">MDWRSVPTADSEREYENVDPPCQTFAEEEWDRFLVDLTGLKKEREFKKEHLRVRVDGGGIRLSGERPLGGGGGGRWLRFEKVFRMPEGRKTDEIRARFANGVLSVVVPKLKSNSQIAAQPAAAAVSPPAAQKPLPPPVTPAPEEGQVKTSKPTKDQGDVHREDLAAAKDAGSSAGEKAGSSKRRPPTGAVVEMRERRQWTAVKVAIAAAAAVAVMLIVGLGFYLRGGFPESLEDLPPPESFPEYY</sequence>
<dbReference type="AlphaFoldDB" id="A0A7I8L1W5"/>
<dbReference type="CDD" id="cd06464">
    <property type="entry name" value="ACD_sHsps-like"/>
    <property type="match status" value="1"/>
</dbReference>
<evidence type="ECO:0000313" key="10">
    <source>
        <dbReference type="Proteomes" id="UP000663760"/>
    </source>
</evidence>
<evidence type="ECO:0000256" key="7">
    <source>
        <dbReference type="SAM" id="Phobius"/>
    </source>
</evidence>
<dbReference type="GO" id="GO:0034605">
    <property type="term" value="P:cellular response to heat"/>
    <property type="evidence" value="ECO:0007669"/>
    <property type="project" value="TreeGrafter"/>
</dbReference>
<proteinExistence type="inferred from homology"/>
<dbReference type="Proteomes" id="UP000663760">
    <property type="component" value="Chromosome 10"/>
</dbReference>
<comment type="similarity">
    <text evidence="4 5">Belongs to the small heat shock protein (HSP20) family.</text>
</comment>
<keyword evidence="7" id="KW-0472">Membrane</keyword>
<evidence type="ECO:0000256" key="2">
    <source>
        <dbReference type="ARBA" id="ARBA00022475"/>
    </source>
</evidence>
<feature type="region of interest" description="Disordered" evidence="6">
    <location>
        <begin position="124"/>
        <end position="192"/>
    </location>
</feature>
<feature type="domain" description="SHSP" evidence="8">
    <location>
        <begin position="13"/>
        <end position="126"/>
    </location>
</feature>
<comment type="subcellular location">
    <subcellularLocation>
        <location evidence="1">Cell membrane</location>
        <topology evidence="1">Single-pass membrane protein</topology>
    </subcellularLocation>
</comment>
<keyword evidence="7" id="KW-0812">Transmembrane</keyword>